<evidence type="ECO:0000313" key="1">
    <source>
        <dbReference type="EMBL" id="GFR86685.1"/>
    </source>
</evidence>
<sequence>MYLDAVTNHSDPPIKAIYNNVRTIIYRTISLISHASNTMLSHGGDWCSDCLHSATASLVGYRVRLLTDDTSVAGQTSRQWSDTMDVFGMTMDKPRRHVC</sequence>
<keyword evidence="2" id="KW-1185">Reference proteome</keyword>
<protein>
    <submittedName>
        <fullName evidence="1">Uncharacterized protein</fullName>
    </submittedName>
</protein>
<dbReference type="Proteomes" id="UP000762676">
    <property type="component" value="Unassembled WGS sequence"/>
</dbReference>
<accession>A0AAV4GP41</accession>
<reference evidence="1 2" key="1">
    <citation type="journal article" date="2021" name="Elife">
        <title>Chloroplast acquisition without the gene transfer in kleptoplastic sea slugs, Plakobranchus ocellatus.</title>
        <authorList>
            <person name="Maeda T."/>
            <person name="Takahashi S."/>
            <person name="Yoshida T."/>
            <person name="Shimamura S."/>
            <person name="Takaki Y."/>
            <person name="Nagai Y."/>
            <person name="Toyoda A."/>
            <person name="Suzuki Y."/>
            <person name="Arimoto A."/>
            <person name="Ishii H."/>
            <person name="Satoh N."/>
            <person name="Nishiyama T."/>
            <person name="Hasebe M."/>
            <person name="Maruyama T."/>
            <person name="Minagawa J."/>
            <person name="Obokata J."/>
            <person name="Shigenobu S."/>
        </authorList>
    </citation>
    <scope>NUCLEOTIDE SEQUENCE [LARGE SCALE GENOMIC DNA]</scope>
</reference>
<proteinExistence type="predicted"/>
<name>A0AAV4GP41_9GAST</name>
<comment type="caution">
    <text evidence="1">The sequence shown here is derived from an EMBL/GenBank/DDBJ whole genome shotgun (WGS) entry which is preliminary data.</text>
</comment>
<dbReference type="EMBL" id="BMAT01012132">
    <property type="protein sequence ID" value="GFR86685.1"/>
    <property type="molecule type" value="Genomic_DNA"/>
</dbReference>
<dbReference type="AlphaFoldDB" id="A0AAV4GP41"/>
<evidence type="ECO:0000313" key="2">
    <source>
        <dbReference type="Proteomes" id="UP000762676"/>
    </source>
</evidence>
<organism evidence="1 2">
    <name type="scientific">Elysia marginata</name>
    <dbReference type="NCBI Taxonomy" id="1093978"/>
    <lineage>
        <taxon>Eukaryota</taxon>
        <taxon>Metazoa</taxon>
        <taxon>Spiralia</taxon>
        <taxon>Lophotrochozoa</taxon>
        <taxon>Mollusca</taxon>
        <taxon>Gastropoda</taxon>
        <taxon>Heterobranchia</taxon>
        <taxon>Euthyneura</taxon>
        <taxon>Panpulmonata</taxon>
        <taxon>Sacoglossa</taxon>
        <taxon>Placobranchoidea</taxon>
        <taxon>Plakobranchidae</taxon>
        <taxon>Elysia</taxon>
    </lineage>
</organism>
<gene>
    <name evidence="1" type="ORF">ElyMa_006059300</name>
</gene>